<dbReference type="InterPro" id="IPR036691">
    <property type="entry name" value="Endo/exonu/phosph_ase_sf"/>
</dbReference>
<gene>
    <name evidence="3" type="ORF">MEDL_66301</name>
</gene>
<dbReference type="GO" id="GO:0003824">
    <property type="term" value="F:catalytic activity"/>
    <property type="evidence" value="ECO:0007669"/>
    <property type="project" value="InterPro"/>
</dbReference>
<name>A0A8S3VE24_MYTED</name>
<proteinExistence type="predicted"/>
<dbReference type="PROSITE" id="PS50878">
    <property type="entry name" value="RT_POL"/>
    <property type="match status" value="1"/>
</dbReference>
<evidence type="ECO:0000313" key="3">
    <source>
        <dbReference type="EMBL" id="CAG2254911.1"/>
    </source>
</evidence>
<comment type="caution">
    <text evidence="3">The sequence shown here is derived from an EMBL/GenBank/DDBJ whole genome shotgun (WGS) entry which is preliminary data.</text>
</comment>
<dbReference type="PANTHER" id="PTHR19446">
    <property type="entry name" value="REVERSE TRANSCRIPTASES"/>
    <property type="match status" value="1"/>
</dbReference>
<dbReference type="Pfam" id="PF14529">
    <property type="entry name" value="Exo_endo_phos_2"/>
    <property type="match status" value="1"/>
</dbReference>
<dbReference type="Proteomes" id="UP000683360">
    <property type="component" value="Unassembled WGS sequence"/>
</dbReference>
<accession>A0A8S3VE24</accession>
<dbReference type="InterPro" id="IPR005135">
    <property type="entry name" value="Endo/exonuclease/phosphatase"/>
</dbReference>
<protein>
    <recommendedName>
        <fullName evidence="2">Reverse transcriptase domain-containing protein</fullName>
    </recommendedName>
</protein>
<dbReference type="EMBL" id="CAJPWZ010003256">
    <property type="protein sequence ID" value="CAG2254911.1"/>
    <property type="molecule type" value="Genomic_DNA"/>
</dbReference>
<reference evidence="3" key="1">
    <citation type="submission" date="2021-03" db="EMBL/GenBank/DDBJ databases">
        <authorList>
            <person name="Bekaert M."/>
        </authorList>
    </citation>
    <scope>NUCLEOTIDE SEQUENCE</scope>
</reference>
<organism evidence="3 4">
    <name type="scientific">Mytilus edulis</name>
    <name type="common">Blue mussel</name>
    <dbReference type="NCBI Taxonomy" id="6550"/>
    <lineage>
        <taxon>Eukaryota</taxon>
        <taxon>Metazoa</taxon>
        <taxon>Spiralia</taxon>
        <taxon>Lophotrochozoa</taxon>
        <taxon>Mollusca</taxon>
        <taxon>Bivalvia</taxon>
        <taxon>Autobranchia</taxon>
        <taxon>Pteriomorphia</taxon>
        <taxon>Mytilida</taxon>
        <taxon>Mytiloidea</taxon>
        <taxon>Mytilidae</taxon>
        <taxon>Mytilinae</taxon>
        <taxon>Mytilus</taxon>
    </lineage>
</organism>
<keyword evidence="4" id="KW-1185">Reference proteome</keyword>
<dbReference type="AlphaFoldDB" id="A0A8S3VE24"/>
<feature type="coiled-coil region" evidence="1">
    <location>
        <begin position="327"/>
        <end position="354"/>
    </location>
</feature>
<dbReference type="InterPro" id="IPR000477">
    <property type="entry name" value="RT_dom"/>
</dbReference>
<dbReference type="Pfam" id="PF00078">
    <property type="entry name" value="RVT_1"/>
    <property type="match status" value="1"/>
</dbReference>
<keyword evidence="1" id="KW-0175">Coiled coil</keyword>
<feature type="domain" description="Reverse transcriptase" evidence="2">
    <location>
        <begin position="495"/>
        <end position="770"/>
    </location>
</feature>
<evidence type="ECO:0000256" key="1">
    <source>
        <dbReference type="SAM" id="Coils"/>
    </source>
</evidence>
<evidence type="ECO:0000313" key="4">
    <source>
        <dbReference type="Proteomes" id="UP000683360"/>
    </source>
</evidence>
<dbReference type="OrthoDB" id="6257309at2759"/>
<sequence length="1129" mass="128953">MKTNSVIAIQEHFLYNCEKSKLEKFCSENNWSCLIKCVDDTDPISNYAKPRGMAGTAMLWSNKITEKITVLNEGSHRISAVTLSDDILDFNLYCVYMPCQNYSMDLFESTLDELGEIMTKYSNSTTIILGDMNASVNRSKGYRQDKALKSFLNEKHLSVPKDYPEEHTYYHHGGKQSSQIDYIVISSTQIDKISDIKVMIDEPLNTSSHRSVQATLSCFFSTSTTKSGKSISTLKKVNWKKLDNEKYEQLLQQRLSYMFIDNSIFSFIEMSCEELFNILTTTAFECAPTISVGKRKRSWNSVLQQLCKQSKDAHWKWKSLGSPSDINDPANRKRLDMKRELRKLQRQLNAEERHSLYQNIMDAHSGDNATFYKIIRRQRQSGKRLLDCLIIDDVHFDTPDLIREAWTNYFTDLSTPSEKPQNQQYRSQVELDRILLQDILEHEDEKTIEFDIGTIQKCISKMKTGKATDQFGISAEHFKYGGEKTAKILTNLINEAFKFKRVPQCFKEGIVSPLFKGHGKPICLPKSYRRITVSPVMGKLMESVHLCLEEPKLLKVQSRLQRGFTAGVNPTFAALPLTEAIIEAKELGQTLFTTFVDASSAFDVVWHASLLKSIFKSGISGQSWQILNDWYTNMSSAVRWEGKLSTSFAELQGVRQGSVWSPSVYKLFVNPLIKKLESESLGFKIGNVFVGTPMCADDLLLISSKPDELQTMISYTSHFAETEEYNISKEKTKVMIWNSSLNCNLWNQMEKFHIGSETLETVENYKHIGIDRDSREVEATRTIIGNRLKTARQTSYALMGSGLHGLNGLNPEVSCKLWSTYVVPRLLFGLEIVNLSAKDISRLDIFCNNFLKQIQNLPARASNAGAYLLLGQLPIIALLHKKILITFGTIARSDSVENDLAKRQLSTKGKNSKSWFIRADKILKQYNLPCASEVLLKPETKYKWKMKVKKCIDNFWSEKLFTEAKSKPSLRYLNIKNCKIGVVNSIWKSAGSEQMCIRKACYKIKMLLDTYILQYHRSKFSNGQKTSICPLCEEGTEHLEHFLVVCSALTSIRDIFISKLYTVVVPKIGTVAWTDICVSNSKMIQLILDCSRFEWYHVLEKNDINLVESITRSLCYSLHEKRSVLLESK</sequence>
<evidence type="ECO:0000259" key="2">
    <source>
        <dbReference type="PROSITE" id="PS50878"/>
    </source>
</evidence>
<dbReference type="SUPFAM" id="SSF56219">
    <property type="entry name" value="DNase I-like"/>
    <property type="match status" value="1"/>
</dbReference>
<dbReference type="Gene3D" id="3.60.10.10">
    <property type="entry name" value="Endonuclease/exonuclease/phosphatase"/>
    <property type="match status" value="1"/>
</dbReference>